<reference evidence="3" key="1">
    <citation type="journal article" date="2022" name="Int. J. Mol. Sci.">
        <title>Draft Genome of Tanacetum Coccineum: Genomic Comparison of Closely Related Tanacetum-Family Plants.</title>
        <authorList>
            <person name="Yamashiro T."/>
            <person name="Shiraishi A."/>
            <person name="Nakayama K."/>
            <person name="Satake H."/>
        </authorList>
    </citation>
    <scope>NUCLEOTIDE SEQUENCE</scope>
</reference>
<sequence length="121" mass="13766">MVEKMESVFNISGCAVENQGNQETGNRSWEPKSPGETTYQAYTETFPRLSIPKTLDETIELANDLMDRKLLTMRKGNLQQKEAMNSSRNNHGHQQQNPSKGRNVARAYNRGQTERKPNVDP</sequence>
<dbReference type="EMBL" id="BQNB010012420">
    <property type="protein sequence ID" value="GJT03345.1"/>
    <property type="molecule type" value="Genomic_DNA"/>
</dbReference>
<accession>A0ABQ5HEG3</accession>
<comment type="caution">
    <text evidence="3">The sequence shown here is derived from an EMBL/GenBank/DDBJ whole genome shotgun (WGS) entry which is preliminary data.</text>
</comment>
<name>A0ABQ5HEG3_9ASTR</name>
<evidence type="ECO:0000313" key="4">
    <source>
        <dbReference type="Proteomes" id="UP001151760"/>
    </source>
</evidence>
<gene>
    <name evidence="2" type="ORF">Tco_0824514</name>
    <name evidence="3" type="ORF">Tco_1067409</name>
</gene>
<evidence type="ECO:0008006" key="5">
    <source>
        <dbReference type="Google" id="ProtNLM"/>
    </source>
</evidence>
<feature type="compositionally biased region" description="Polar residues" evidence="1">
    <location>
        <begin position="77"/>
        <end position="100"/>
    </location>
</feature>
<protein>
    <recommendedName>
        <fullName evidence="5">Reverse transcriptase domain-containing protein</fullName>
    </recommendedName>
</protein>
<keyword evidence="4" id="KW-1185">Reference proteome</keyword>
<evidence type="ECO:0000256" key="1">
    <source>
        <dbReference type="SAM" id="MobiDB-lite"/>
    </source>
</evidence>
<dbReference type="Proteomes" id="UP001151760">
    <property type="component" value="Unassembled WGS sequence"/>
</dbReference>
<proteinExistence type="predicted"/>
<evidence type="ECO:0000313" key="2">
    <source>
        <dbReference type="EMBL" id="GJT03345.1"/>
    </source>
</evidence>
<feature type="region of interest" description="Disordered" evidence="1">
    <location>
        <begin position="13"/>
        <end position="38"/>
    </location>
</feature>
<evidence type="ECO:0000313" key="3">
    <source>
        <dbReference type="EMBL" id="GJT85692.1"/>
    </source>
</evidence>
<dbReference type="EMBL" id="BQNB010019474">
    <property type="protein sequence ID" value="GJT85692.1"/>
    <property type="molecule type" value="Genomic_DNA"/>
</dbReference>
<reference evidence="3" key="2">
    <citation type="submission" date="2022-01" db="EMBL/GenBank/DDBJ databases">
        <authorList>
            <person name="Yamashiro T."/>
            <person name="Shiraishi A."/>
            <person name="Satake H."/>
            <person name="Nakayama K."/>
        </authorList>
    </citation>
    <scope>NUCLEOTIDE SEQUENCE</scope>
</reference>
<feature type="compositionally biased region" description="Basic and acidic residues" evidence="1">
    <location>
        <begin position="112"/>
        <end position="121"/>
    </location>
</feature>
<feature type="compositionally biased region" description="Polar residues" evidence="1">
    <location>
        <begin position="18"/>
        <end position="27"/>
    </location>
</feature>
<organism evidence="3 4">
    <name type="scientific">Tanacetum coccineum</name>
    <dbReference type="NCBI Taxonomy" id="301880"/>
    <lineage>
        <taxon>Eukaryota</taxon>
        <taxon>Viridiplantae</taxon>
        <taxon>Streptophyta</taxon>
        <taxon>Embryophyta</taxon>
        <taxon>Tracheophyta</taxon>
        <taxon>Spermatophyta</taxon>
        <taxon>Magnoliopsida</taxon>
        <taxon>eudicotyledons</taxon>
        <taxon>Gunneridae</taxon>
        <taxon>Pentapetalae</taxon>
        <taxon>asterids</taxon>
        <taxon>campanulids</taxon>
        <taxon>Asterales</taxon>
        <taxon>Asteraceae</taxon>
        <taxon>Asteroideae</taxon>
        <taxon>Anthemideae</taxon>
        <taxon>Anthemidinae</taxon>
        <taxon>Tanacetum</taxon>
    </lineage>
</organism>
<feature type="region of interest" description="Disordered" evidence="1">
    <location>
        <begin position="74"/>
        <end position="121"/>
    </location>
</feature>